<protein>
    <recommendedName>
        <fullName evidence="7">G-protein coupled receptors family 1 profile domain-containing protein</fullName>
    </recommendedName>
</protein>
<evidence type="ECO:0000313" key="9">
    <source>
        <dbReference type="Proteomes" id="UP001054902"/>
    </source>
</evidence>
<organism evidence="8 9">
    <name type="scientific">Chaetoceros tenuissimus</name>
    <dbReference type="NCBI Taxonomy" id="426638"/>
    <lineage>
        <taxon>Eukaryota</taxon>
        <taxon>Sar</taxon>
        <taxon>Stramenopiles</taxon>
        <taxon>Ochrophyta</taxon>
        <taxon>Bacillariophyta</taxon>
        <taxon>Coscinodiscophyceae</taxon>
        <taxon>Chaetocerotophycidae</taxon>
        <taxon>Chaetocerotales</taxon>
        <taxon>Chaetocerotaceae</taxon>
        <taxon>Chaetoceros</taxon>
    </lineage>
</organism>
<dbReference type="GO" id="GO:0007189">
    <property type="term" value="P:adenylate cyclase-activating G protein-coupled receptor signaling pathway"/>
    <property type="evidence" value="ECO:0007669"/>
    <property type="project" value="TreeGrafter"/>
</dbReference>
<feature type="region of interest" description="Disordered" evidence="5">
    <location>
        <begin position="627"/>
        <end position="675"/>
    </location>
</feature>
<dbReference type="InterPro" id="IPR017452">
    <property type="entry name" value="GPCR_Rhodpsn_7TM"/>
</dbReference>
<dbReference type="CDD" id="cd00637">
    <property type="entry name" value="7tm_classA_rhodopsin-like"/>
    <property type="match status" value="1"/>
</dbReference>
<feature type="region of interest" description="Disordered" evidence="5">
    <location>
        <begin position="551"/>
        <end position="593"/>
    </location>
</feature>
<comment type="subcellular location">
    <subcellularLocation>
        <location evidence="1">Membrane</location>
        <topology evidence="1">Multi-pass membrane protein</topology>
    </subcellularLocation>
</comment>
<feature type="transmembrane region" description="Helical" evidence="6">
    <location>
        <begin position="91"/>
        <end position="112"/>
    </location>
</feature>
<comment type="caution">
    <text evidence="8">The sequence shown here is derived from an EMBL/GenBank/DDBJ whole genome shotgun (WGS) entry which is preliminary data.</text>
</comment>
<evidence type="ECO:0000256" key="1">
    <source>
        <dbReference type="ARBA" id="ARBA00004141"/>
    </source>
</evidence>
<feature type="compositionally biased region" description="Polar residues" evidence="5">
    <location>
        <begin position="665"/>
        <end position="675"/>
    </location>
</feature>
<keyword evidence="9" id="KW-1185">Reference proteome</keyword>
<feature type="compositionally biased region" description="Polar residues" evidence="5">
    <location>
        <begin position="553"/>
        <end position="568"/>
    </location>
</feature>
<feature type="transmembrane region" description="Helical" evidence="6">
    <location>
        <begin position="132"/>
        <end position="157"/>
    </location>
</feature>
<keyword evidence="3 6" id="KW-1133">Transmembrane helix</keyword>
<dbReference type="SUPFAM" id="SSF81321">
    <property type="entry name" value="Family A G protein-coupled receptor-like"/>
    <property type="match status" value="1"/>
</dbReference>
<keyword evidence="4 6" id="KW-0472">Membrane</keyword>
<evidence type="ECO:0000259" key="7">
    <source>
        <dbReference type="PROSITE" id="PS50262"/>
    </source>
</evidence>
<reference evidence="8 9" key="1">
    <citation type="journal article" date="2021" name="Sci. Rep.">
        <title>The genome of the diatom Chaetoceros tenuissimus carries an ancient integrated fragment of an extant virus.</title>
        <authorList>
            <person name="Hongo Y."/>
            <person name="Kimura K."/>
            <person name="Takaki Y."/>
            <person name="Yoshida Y."/>
            <person name="Baba S."/>
            <person name="Kobayashi G."/>
            <person name="Nagasaki K."/>
            <person name="Hano T."/>
            <person name="Tomaru Y."/>
        </authorList>
    </citation>
    <scope>NUCLEOTIDE SEQUENCE [LARGE SCALE GENOMIC DNA]</scope>
    <source>
        <strain evidence="8 9">NIES-3715</strain>
    </source>
</reference>
<dbReference type="Proteomes" id="UP001054902">
    <property type="component" value="Unassembled WGS sequence"/>
</dbReference>
<evidence type="ECO:0000256" key="3">
    <source>
        <dbReference type="ARBA" id="ARBA00022989"/>
    </source>
</evidence>
<feature type="transmembrane region" description="Helical" evidence="6">
    <location>
        <begin position="169"/>
        <end position="190"/>
    </location>
</feature>
<dbReference type="PANTHER" id="PTHR23112">
    <property type="entry name" value="G PROTEIN-COUPLED RECEPTOR 157-RELATED"/>
    <property type="match status" value="1"/>
</dbReference>
<dbReference type="PANTHER" id="PTHR23112:SF0">
    <property type="entry name" value="TRANSMEMBRANE PROTEIN 116"/>
    <property type="match status" value="1"/>
</dbReference>
<sequence>MQECRNVVRPALEEDAIVHIYGSTYSLAYFQSSGQKQYSLTVMDPYKISNSEIIERSFSYSFCILSLIGGVMIISSVFRSNVNRENIQQRILGYMSISDVIVVSLRLTGFIWAPKEWKQGNLGSKYTCDIQGFIFCVAWGATASYSCTLALYYLLVIKYNWKPALLMKIQKYFFIIPVMAGIPGSIYAIIFDIFNIRSNPYDSCFGGPDAVPLMSEGFAKYYLYIGTCALSGIIIFSLTCMALVDHHVRKIEKNSLQCSPNDEGLQRIKLVQKQFWLFTLAFLTTSLFQVLSKIIAFIGVEIPVALNTISLVLMNASGLLNALVYFRLRYSRIRKEYHDCQGVHILVNILKDTLLPSFAPSCCGRKREFSFEDLEPTLHESADLNSDDSIEEQKKQPLRSKNGINRAIQNLAATEEKSCCRNHEKNGNGSSTRTTTTSTASYPNGCEKKMHFEPTNLQRDSSMREDWRTLRAAGVQTSISKFNDSNRTMKSNENSINAQKPKSLRSIPDIDDDQQEDEAWVDLTAISMESLSKREILRTSMREDWRALKAAGVQTSNSTMKSNENSIDAQKPKSLRSIPDIDTESNAEQEEEEEAWVDLTAFHIDRMSKREILRTSMREEWRALKAAGVQTSNSTLKSNELTKTDEEPSKTETTKDCNAKKNLQRNEINNDIQHR</sequence>
<feature type="compositionally biased region" description="Basic and acidic residues" evidence="5">
    <location>
        <begin position="640"/>
        <end position="659"/>
    </location>
</feature>
<keyword evidence="2 6" id="KW-0812">Transmembrane</keyword>
<evidence type="ECO:0000256" key="4">
    <source>
        <dbReference type="ARBA" id="ARBA00023136"/>
    </source>
</evidence>
<evidence type="ECO:0000256" key="6">
    <source>
        <dbReference type="SAM" id="Phobius"/>
    </source>
</evidence>
<evidence type="ECO:0000313" key="8">
    <source>
        <dbReference type="EMBL" id="GFH55615.1"/>
    </source>
</evidence>
<evidence type="ECO:0000256" key="5">
    <source>
        <dbReference type="SAM" id="MobiDB-lite"/>
    </source>
</evidence>
<name>A0AAD3D2Z8_9STRA</name>
<dbReference type="GO" id="GO:0004930">
    <property type="term" value="F:G protein-coupled receptor activity"/>
    <property type="evidence" value="ECO:0007669"/>
    <property type="project" value="TreeGrafter"/>
</dbReference>
<feature type="compositionally biased region" description="Acidic residues" evidence="5">
    <location>
        <begin position="581"/>
        <end position="593"/>
    </location>
</feature>
<dbReference type="AlphaFoldDB" id="A0AAD3D2Z8"/>
<proteinExistence type="predicted"/>
<feature type="compositionally biased region" description="Polar residues" evidence="5">
    <location>
        <begin position="484"/>
        <end position="500"/>
    </location>
</feature>
<dbReference type="PROSITE" id="PS50262">
    <property type="entry name" value="G_PROTEIN_RECEP_F1_2"/>
    <property type="match status" value="1"/>
</dbReference>
<feature type="compositionally biased region" description="Polar residues" evidence="5">
    <location>
        <begin position="629"/>
        <end position="639"/>
    </location>
</feature>
<feature type="region of interest" description="Disordered" evidence="5">
    <location>
        <begin position="418"/>
        <end position="449"/>
    </location>
</feature>
<feature type="transmembrane region" description="Helical" evidence="6">
    <location>
        <begin position="58"/>
        <end position="79"/>
    </location>
</feature>
<feature type="region of interest" description="Disordered" evidence="5">
    <location>
        <begin position="484"/>
        <end position="507"/>
    </location>
</feature>
<dbReference type="GO" id="GO:0005886">
    <property type="term" value="C:plasma membrane"/>
    <property type="evidence" value="ECO:0007669"/>
    <property type="project" value="TreeGrafter"/>
</dbReference>
<dbReference type="Gene3D" id="1.20.1070.10">
    <property type="entry name" value="Rhodopsin 7-helix transmembrane proteins"/>
    <property type="match status" value="1"/>
</dbReference>
<feature type="domain" description="G-protein coupled receptors family 1 profile" evidence="7">
    <location>
        <begin position="69"/>
        <end position="325"/>
    </location>
</feature>
<feature type="transmembrane region" description="Helical" evidence="6">
    <location>
        <begin position="221"/>
        <end position="244"/>
    </location>
</feature>
<accession>A0AAD3D2Z8</accession>
<gene>
    <name evidence="8" type="ORF">CTEN210_12092</name>
</gene>
<dbReference type="EMBL" id="BLLK01000051">
    <property type="protein sequence ID" value="GFH55615.1"/>
    <property type="molecule type" value="Genomic_DNA"/>
</dbReference>
<evidence type="ECO:0000256" key="2">
    <source>
        <dbReference type="ARBA" id="ARBA00022692"/>
    </source>
</evidence>
<feature type="transmembrane region" description="Helical" evidence="6">
    <location>
        <begin position="304"/>
        <end position="326"/>
    </location>
</feature>
<feature type="transmembrane region" description="Helical" evidence="6">
    <location>
        <begin position="275"/>
        <end position="298"/>
    </location>
</feature>
<feature type="compositionally biased region" description="Low complexity" evidence="5">
    <location>
        <begin position="430"/>
        <end position="441"/>
    </location>
</feature>